<feature type="chain" id="PRO_5040430951" evidence="1">
    <location>
        <begin position="19"/>
        <end position="70"/>
    </location>
</feature>
<dbReference type="AlphaFoldDB" id="A0A9N7VZR1"/>
<evidence type="ECO:0000256" key="1">
    <source>
        <dbReference type="SAM" id="SignalP"/>
    </source>
</evidence>
<dbReference type="Proteomes" id="UP001153269">
    <property type="component" value="Unassembled WGS sequence"/>
</dbReference>
<sequence length="70" mass="7837">MWHTIPSHLLYLPSYLLAMQKSLWTAVRNKTELLPGFGTTPRTSSQRSDIHLPSFLLAALLSPCPPSSFL</sequence>
<protein>
    <submittedName>
        <fullName evidence="2">Uncharacterized protein</fullName>
    </submittedName>
</protein>
<organism evidence="2 3">
    <name type="scientific">Pleuronectes platessa</name>
    <name type="common">European plaice</name>
    <dbReference type="NCBI Taxonomy" id="8262"/>
    <lineage>
        <taxon>Eukaryota</taxon>
        <taxon>Metazoa</taxon>
        <taxon>Chordata</taxon>
        <taxon>Craniata</taxon>
        <taxon>Vertebrata</taxon>
        <taxon>Euteleostomi</taxon>
        <taxon>Actinopterygii</taxon>
        <taxon>Neopterygii</taxon>
        <taxon>Teleostei</taxon>
        <taxon>Neoteleostei</taxon>
        <taxon>Acanthomorphata</taxon>
        <taxon>Carangaria</taxon>
        <taxon>Pleuronectiformes</taxon>
        <taxon>Pleuronectoidei</taxon>
        <taxon>Pleuronectidae</taxon>
        <taxon>Pleuronectes</taxon>
    </lineage>
</organism>
<name>A0A9N7VZR1_PLEPL</name>
<keyword evidence="3" id="KW-1185">Reference proteome</keyword>
<accession>A0A9N7VZR1</accession>
<proteinExistence type="predicted"/>
<reference evidence="2" key="1">
    <citation type="submission" date="2020-03" db="EMBL/GenBank/DDBJ databases">
        <authorList>
            <person name="Weist P."/>
        </authorList>
    </citation>
    <scope>NUCLEOTIDE SEQUENCE</scope>
</reference>
<comment type="caution">
    <text evidence="2">The sequence shown here is derived from an EMBL/GenBank/DDBJ whole genome shotgun (WGS) entry which is preliminary data.</text>
</comment>
<dbReference type="EMBL" id="CADEAL010004463">
    <property type="protein sequence ID" value="CAB1460143.1"/>
    <property type="molecule type" value="Genomic_DNA"/>
</dbReference>
<evidence type="ECO:0000313" key="2">
    <source>
        <dbReference type="EMBL" id="CAB1460143.1"/>
    </source>
</evidence>
<feature type="signal peptide" evidence="1">
    <location>
        <begin position="1"/>
        <end position="18"/>
    </location>
</feature>
<gene>
    <name evidence="2" type="ORF">PLEPLA_LOCUS47980</name>
</gene>
<evidence type="ECO:0000313" key="3">
    <source>
        <dbReference type="Proteomes" id="UP001153269"/>
    </source>
</evidence>
<keyword evidence="1" id="KW-0732">Signal</keyword>